<dbReference type="GO" id="GO:0004029">
    <property type="term" value="F:aldehyde dehydrogenase (NAD+) activity"/>
    <property type="evidence" value="ECO:0007669"/>
    <property type="project" value="TreeGrafter"/>
</dbReference>
<dbReference type="EMBL" id="GEEE01000924">
    <property type="protein sequence ID" value="JAP62301.1"/>
    <property type="molecule type" value="Transcribed_RNA"/>
</dbReference>
<dbReference type="GO" id="GO:0006081">
    <property type="term" value="P:aldehyde metabolic process"/>
    <property type="evidence" value="ECO:0007669"/>
    <property type="project" value="InterPro"/>
</dbReference>
<evidence type="ECO:0000313" key="9">
    <source>
        <dbReference type="EMBL" id="JAP62301.1"/>
    </source>
</evidence>
<dbReference type="InterPro" id="IPR029510">
    <property type="entry name" value="Ald_DH_CS_GLU"/>
</dbReference>
<keyword evidence="2 4" id="KW-0560">Oxidoreductase</keyword>
<dbReference type="PROSITE" id="PS00687">
    <property type="entry name" value="ALDEHYDE_DEHYDR_GLU"/>
    <property type="match status" value="1"/>
</dbReference>
<dbReference type="AlphaFoldDB" id="A0A0V0JAK7"/>
<dbReference type="PIRSF" id="PIRSF036492">
    <property type="entry name" value="ALDH"/>
    <property type="match status" value="1"/>
</dbReference>
<evidence type="ECO:0000256" key="5">
    <source>
        <dbReference type="PIRSR" id="PIRSR036492-1"/>
    </source>
</evidence>
<organism evidence="9">
    <name type="scientific">Schistocephalus solidus</name>
    <name type="common">Tapeworm</name>
    <dbReference type="NCBI Taxonomy" id="70667"/>
    <lineage>
        <taxon>Eukaryota</taxon>
        <taxon>Metazoa</taxon>
        <taxon>Spiralia</taxon>
        <taxon>Lophotrochozoa</taxon>
        <taxon>Platyhelminthes</taxon>
        <taxon>Cestoda</taxon>
        <taxon>Eucestoda</taxon>
        <taxon>Diphyllobothriidea</taxon>
        <taxon>Diphyllobothriidae</taxon>
        <taxon>Schistocephalus</taxon>
    </lineage>
</organism>
<keyword evidence="3" id="KW-0520">NAD</keyword>
<evidence type="ECO:0000256" key="2">
    <source>
        <dbReference type="ARBA" id="ARBA00023002"/>
    </source>
</evidence>
<feature type="domain" description="Aldehyde dehydrogenase" evidence="8">
    <location>
        <begin position="26"/>
        <end position="435"/>
    </location>
</feature>
<dbReference type="FunFam" id="3.40.605.10:FF:000004">
    <property type="entry name" value="Aldehyde dehydrogenase"/>
    <property type="match status" value="1"/>
</dbReference>
<accession>A0A0V0JAK7</accession>
<dbReference type="Gene3D" id="3.40.605.10">
    <property type="entry name" value="Aldehyde Dehydrogenase, Chain A, domain 1"/>
    <property type="match status" value="1"/>
</dbReference>
<proteinExistence type="inferred from homology"/>
<dbReference type="InterPro" id="IPR016161">
    <property type="entry name" value="Ald_DH/histidinol_DH"/>
</dbReference>
<dbReference type="InterPro" id="IPR012394">
    <property type="entry name" value="Aldehyde_DH_NAD(P)"/>
</dbReference>
<feature type="active site" evidence="5">
    <location>
        <position position="250"/>
    </location>
</feature>
<dbReference type="InterPro" id="IPR015590">
    <property type="entry name" value="Aldehyde_DH_dom"/>
</dbReference>
<protein>
    <recommendedName>
        <fullName evidence="4">Aldehyde dehydrogenase</fullName>
    </recommendedName>
</protein>
<evidence type="ECO:0000256" key="1">
    <source>
        <dbReference type="ARBA" id="ARBA00009986"/>
    </source>
</evidence>
<dbReference type="GO" id="GO:0005737">
    <property type="term" value="C:cytoplasm"/>
    <property type="evidence" value="ECO:0007669"/>
    <property type="project" value="TreeGrafter"/>
</dbReference>
<dbReference type="PANTHER" id="PTHR43570">
    <property type="entry name" value="ALDEHYDE DEHYDROGENASE"/>
    <property type="match status" value="1"/>
</dbReference>
<feature type="active site" evidence="5 6">
    <location>
        <position position="216"/>
    </location>
</feature>
<dbReference type="InterPro" id="IPR016162">
    <property type="entry name" value="Ald_DH_N"/>
</dbReference>
<dbReference type="Pfam" id="PF00171">
    <property type="entry name" value="Aldedh"/>
    <property type="match status" value="1"/>
</dbReference>
<dbReference type="InterPro" id="IPR016163">
    <property type="entry name" value="Ald_DH_C"/>
</dbReference>
<dbReference type="SUPFAM" id="SSF53720">
    <property type="entry name" value="ALDH-like"/>
    <property type="match status" value="1"/>
</dbReference>
<sequence>MSKVKKESNSVNFQNFACITRKTWPFSLSERRKCLKRLLEMLSLHEKEICDALFKDLHKPTHESLMCEVLTSKQELQFHIKNLRSMVDSKAVHKSLATFGDNNCVEFQPLGLVLILGAWNYPIQLIALPLAGALAAGNCVVLKPSELAPATAALLSRLIPVYLESSICQVFNGGPNETANLLASNKFDFIFYTGSSRVGKLIMAEAAKNLTPVCLELGGKSPVYIDASADIPLTARRIMWGKTLNAGQTCVAPDYVLCHEAVQEHFIEECKSVLMSFFPEGTEHNDDYGRLINKNHTQRLISMLESSKGTVRVGGSHNVSAKYIEPTLVEVQPDDSLMKEEIFGPILPIITVGSSQEAIDFVNKGEKPLSIYVFSSSKSVFAEWREKTSSGGILHNDCIMLAGTLGVPFGGVGNSGMGRYHGKSSFLLFSNARSVMDKNTSENVNNKLRYAPYDDKKEKWLRFGMQDPDRSSCNLM</sequence>
<evidence type="ECO:0000256" key="7">
    <source>
        <dbReference type="RuleBase" id="RU003345"/>
    </source>
</evidence>
<name>A0A0V0JAK7_SCHSO</name>
<evidence type="ECO:0000256" key="6">
    <source>
        <dbReference type="PROSITE-ProRule" id="PRU10007"/>
    </source>
</evidence>
<dbReference type="CDD" id="cd07087">
    <property type="entry name" value="ALDH_F3-13-14_CALDH-like"/>
    <property type="match status" value="1"/>
</dbReference>
<reference evidence="9" key="1">
    <citation type="submission" date="2016-01" db="EMBL/GenBank/DDBJ databases">
        <title>Reference transcriptome for the parasite Schistocephalus solidus: insights into the molecular evolution of parasitism.</title>
        <authorList>
            <person name="Hebert F.O."/>
            <person name="Grambauer S."/>
            <person name="Barber I."/>
            <person name="Landry C.R."/>
            <person name="Aubin-Horth N."/>
        </authorList>
    </citation>
    <scope>NUCLEOTIDE SEQUENCE</scope>
</reference>
<evidence type="ECO:0000256" key="4">
    <source>
        <dbReference type="PIRNR" id="PIRNR036492"/>
    </source>
</evidence>
<comment type="similarity">
    <text evidence="1 4 7">Belongs to the aldehyde dehydrogenase family.</text>
</comment>
<gene>
    <name evidence="9" type="primary">AL3A2</name>
    <name evidence="9" type="ORF">TR91002</name>
</gene>
<dbReference type="Gene3D" id="3.40.309.10">
    <property type="entry name" value="Aldehyde Dehydrogenase, Chain A, domain 2"/>
    <property type="match status" value="1"/>
</dbReference>
<evidence type="ECO:0000256" key="3">
    <source>
        <dbReference type="ARBA" id="ARBA00023027"/>
    </source>
</evidence>
<evidence type="ECO:0000259" key="8">
    <source>
        <dbReference type="Pfam" id="PF00171"/>
    </source>
</evidence>
<dbReference type="FunFam" id="3.40.309.10:FF:000003">
    <property type="entry name" value="Aldehyde dehydrogenase"/>
    <property type="match status" value="1"/>
</dbReference>
<dbReference type="PANTHER" id="PTHR43570:SF16">
    <property type="entry name" value="ALDEHYDE DEHYDROGENASE TYPE III, ISOFORM Q"/>
    <property type="match status" value="1"/>
</dbReference>